<evidence type="ECO:0000256" key="2">
    <source>
        <dbReference type="SAM" id="Phobius"/>
    </source>
</evidence>
<dbReference type="EMBL" id="MN739481">
    <property type="protein sequence ID" value="QHT07430.1"/>
    <property type="molecule type" value="Genomic_DNA"/>
</dbReference>
<proteinExistence type="predicted"/>
<keyword evidence="2" id="KW-1133">Transmembrane helix</keyword>
<feature type="region of interest" description="Disordered" evidence="1">
    <location>
        <begin position="21"/>
        <end position="43"/>
    </location>
</feature>
<organism evidence="3">
    <name type="scientific">viral metagenome</name>
    <dbReference type="NCBI Taxonomy" id="1070528"/>
    <lineage>
        <taxon>unclassified sequences</taxon>
        <taxon>metagenomes</taxon>
        <taxon>organismal metagenomes</taxon>
    </lineage>
</organism>
<reference evidence="3" key="1">
    <citation type="journal article" date="2020" name="Nature">
        <title>Giant virus diversity and host interactions through global metagenomics.</title>
        <authorList>
            <person name="Schulz F."/>
            <person name="Roux S."/>
            <person name="Paez-Espino D."/>
            <person name="Jungbluth S."/>
            <person name="Walsh D.A."/>
            <person name="Denef V.J."/>
            <person name="McMahon K.D."/>
            <person name="Konstantinidis K.T."/>
            <person name="Eloe-Fadrosh E.A."/>
            <person name="Kyrpides N.C."/>
            <person name="Woyke T."/>
        </authorList>
    </citation>
    <scope>NUCLEOTIDE SEQUENCE</scope>
    <source>
        <strain evidence="3">GVMAG-M-3300021963-12</strain>
    </source>
</reference>
<sequence length="125" mass="13321">MADATDLSELLSGQPVQSAAYQPMVTGGGDPFSTPLNTTPQKPSAPDYSYQFSMLRNSIRGILSYLAFFLSASVMSLAFSRELALRYIPHAYKDGGIVSYTGAAALGGVSVVLAYVINTVFRSLI</sequence>
<dbReference type="AlphaFoldDB" id="A0A6C0CU52"/>
<accession>A0A6C0CU52</accession>
<evidence type="ECO:0000313" key="3">
    <source>
        <dbReference type="EMBL" id="QHT07430.1"/>
    </source>
</evidence>
<keyword evidence="2" id="KW-0812">Transmembrane</keyword>
<keyword evidence="2" id="KW-0472">Membrane</keyword>
<feature type="transmembrane region" description="Helical" evidence="2">
    <location>
        <begin position="100"/>
        <end position="121"/>
    </location>
</feature>
<evidence type="ECO:0000256" key="1">
    <source>
        <dbReference type="SAM" id="MobiDB-lite"/>
    </source>
</evidence>
<name>A0A6C0CU52_9ZZZZ</name>
<protein>
    <submittedName>
        <fullName evidence="3">Uncharacterized protein</fullName>
    </submittedName>
</protein>
<feature type="transmembrane region" description="Helical" evidence="2">
    <location>
        <begin position="62"/>
        <end position="80"/>
    </location>
</feature>